<keyword evidence="3" id="KW-0614">Plasmid</keyword>
<dbReference type="Gene3D" id="2.60.40.420">
    <property type="entry name" value="Cupredoxins - blue copper proteins"/>
    <property type="match status" value="3"/>
</dbReference>
<reference evidence="3 4" key="1">
    <citation type="submission" date="2023-04" db="EMBL/GenBank/DDBJ databases">
        <title>YMD61, complete Genome.</title>
        <authorList>
            <person name="Zhang J."/>
        </authorList>
    </citation>
    <scope>NUCLEOTIDE SEQUENCE [LARGE SCALE GENOMIC DNA]</scope>
    <source>
        <strain evidence="3 4">YMD61</strain>
        <plasmid evidence="3 4">unnamed2</plasmid>
    </source>
</reference>
<sequence length="777" mass="87251">MYLSKNESRARIREAQNARNNRAEIVKALSTGQVTRRELFKWGIFTSAGTLAMVNGLSPYAHSQILPSIPTGTPPSPLFGVQPFTQRMPRLNDVKPHDLKRVTMNGESWLEWQDLPNEPYSKRTSWHTEFSASGGNPMYTNPLTGRGPMEGRPPGEYFAHQRWEEYLPQKGFCMSLGCPEDNSVGFHPDMPYQADNKIWSFGPGRLSAGVLPPPLLKMRYGEPVIFRHYNNTSLDKADNGGFGSISQTTHNHNGHNASTSDGASNAHFYPGQFYDYHWSTTLARADMINTMAADPRASGPDGNGGLINVPGDFRELQGTLWFHDHRFFYTAENAYKGHVGMMNYYSGPDRGNERLNDGVNLQLPSGWHLDWGNTDFDVNLMISDGATDPDGQYFFDIFDTEGFLGDMVFVNFAYRPFFEVMPRKFRFRLLCASMSRWYELALINSAGRIVPMTVISNDGNLLPRPIAVNKLDVLSSGERVDVIVDFSSFLPGERLYLVNLLEFENGRGPKDKLSLKDALQGKTADPAVGRILEFRVQSTMQSVDLPGYTYDMARARDRDRSKVKARLTQQIPVVEPVRERVIEFKRGANDARDDTLSGCFPDCPMERETPWGIRINGEDTHSLNANRISMLVPRPGEVEHWTLVNGGGGWDHPAHLHFEEGVTISRTGFAMGATERLARKDVWWLGEGGSVKIQVRFGEYGGAYVTHCHNTVHEDAAMLIRYDVLTDPNNPKNSQTHVQVIPTPNPTPDGVTYVMPEIMPEGNPFHRSFNPFPKTST</sequence>
<evidence type="ECO:0000313" key="4">
    <source>
        <dbReference type="Proteomes" id="UP001230978"/>
    </source>
</evidence>
<dbReference type="RefSeq" id="WP_281470503.1">
    <property type="nucleotide sequence ID" value="NZ_CP124537.1"/>
</dbReference>
<organism evidence="3 4">
    <name type="scientific">Fuscovulum ytuae</name>
    <dbReference type="NCBI Taxonomy" id="3042299"/>
    <lineage>
        <taxon>Bacteria</taxon>
        <taxon>Pseudomonadati</taxon>
        <taxon>Pseudomonadota</taxon>
        <taxon>Alphaproteobacteria</taxon>
        <taxon>Rhodobacterales</taxon>
        <taxon>Paracoccaceae</taxon>
        <taxon>Fuscovulum</taxon>
    </lineage>
</organism>
<dbReference type="InterPro" id="IPR011706">
    <property type="entry name" value="Cu-oxidase_C"/>
</dbReference>
<evidence type="ECO:0000256" key="1">
    <source>
        <dbReference type="ARBA" id="ARBA00022723"/>
    </source>
</evidence>
<accession>A0ABY8QD25</accession>
<evidence type="ECO:0000259" key="2">
    <source>
        <dbReference type="Pfam" id="PF07731"/>
    </source>
</evidence>
<name>A0ABY8QD25_9RHOB</name>
<dbReference type="EMBL" id="CP124537">
    <property type="protein sequence ID" value="WGV18356.1"/>
    <property type="molecule type" value="Genomic_DNA"/>
</dbReference>
<evidence type="ECO:0000313" key="3">
    <source>
        <dbReference type="EMBL" id="WGV18356.1"/>
    </source>
</evidence>
<dbReference type="PANTHER" id="PTHR48267:SF1">
    <property type="entry name" value="BILIRUBIN OXIDASE"/>
    <property type="match status" value="1"/>
</dbReference>
<protein>
    <submittedName>
        <fullName evidence="3">Multicopper oxidase domain-containing protein</fullName>
    </submittedName>
</protein>
<dbReference type="PANTHER" id="PTHR48267">
    <property type="entry name" value="CUPREDOXIN SUPERFAMILY PROTEIN"/>
    <property type="match status" value="1"/>
</dbReference>
<geneLocation type="plasmid" evidence="3 4">
    <name>unnamed2</name>
</geneLocation>
<keyword evidence="1" id="KW-0479">Metal-binding</keyword>
<dbReference type="InterPro" id="IPR002355">
    <property type="entry name" value="Cu_oxidase_Cu_BS"/>
</dbReference>
<dbReference type="PROSITE" id="PS00080">
    <property type="entry name" value="MULTICOPPER_OXIDASE2"/>
    <property type="match status" value="1"/>
</dbReference>
<dbReference type="Proteomes" id="UP001230978">
    <property type="component" value="Plasmid unnamed2"/>
</dbReference>
<keyword evidence="4" id="KW-1185">Reference proteome</keyword>
<dbReference type="InterPro" id="IPR008972">
    <property type="entry name" value="Cupredoxin"/>
</dbReference>
<dbReference type="Pfam" id="PF07731">
    <property type="entry name" value="Cu-oxidase_2"/>
    <property type="match status" value="1"/>
</dbReference>
<gene>
    <name evidence="3" type="ORF">QF092_19925</name>
</gene>
<dbReference type="InterPro" id="IPR045087">
    <property type="entry name" value="Cu-oxidase_fam"/>
</dbReference>
<dbReference type="SUPFAM" id="SSF49503">
    <property type="entry name" value="Cupredoxins"/>
    <property type="match status" value="3"/>
</dbReference>
<feature type="domain" description="Plastocyanin-like" evidence="2">
    <location>
        <begin position="622"/>
        <end position="724"/>
    </location>
</feature>
<proteinExistence type="predicted"/>